<dbReference type="Proteomes" id="UP001234811">
    <property type="component" value="Unassembled WGS sequence"/>
</dbReference>
<name>A0ABD5BFA1_SERMA</name>
<gene>
    <name evidence="1" type="ORF">RF091_05995</name>
</gene>
<comment type="caution">
    <text evidence="1">The sequence shown here is derived from an EMBL/GenBank/DDBJ whole genome shotgun (WGS) entry which is preliminary data.</text>
</comment>
<dbReference type="AlphaFoldDB" id="A0ABD5BFA1"/>
<dbReference type="RefSeq" id="WP_309212885.1">
    <property type="nucleotide sequence ID" value="NZ_JAVIPQ010000108.1"/>
</dbReference>
<evidence type="ECO:0000313" key="2">
    <source>
        <dbReference type="Proteomes" id="UP001234811"/>
    </source>
</evidence>
<reference evidence="1 2" key="1">
    <citation type="submission" date="2023-07" db="EMBL/GenBank/DDBJ databases">
        <title>Pathogens genome sequencing project 196.</title>
        <authorList>
            <person name="Cao X."/>
        </authorList>
    </citation>
    <scope>NUCLEOTIDE SEQUENCE [LARGE SCALE GENOMIC DNA]</scope>
    <source>
        <strain evidence="1 2">SM41</strain>
    </source>
</reference>
<organism evidence="1 2">
    <name type="scientific">Serratia marcescens</name>
    <dbReference type="NCBI Taxonomy" id="615"/>
    <lineage>
        <taxon>Bacteria</taxon>
        <taxon>Pseudomonadati</taxon>
        <taxon>Pseudomonadota</taxon>
        <taxon>Gammaproteobacteria</taxon>
        <taxon>Enterobacterales</taxon>
        <taxon>Yersiniaceae</taxon>
        <taxon>Serratia</taxon>
    </lineage>
</organism>
<protein>
    <submittedName>
        <fullName evidence="1">Uncharacterized protein</fullName>
    </submittedName>
</protein>
<sequence length="162" mass="18424">MLHDDTYPLELSGNSASFFNNYVVPVGGLPKSTIEDYNVFYGKDDGNRIELYIRSARLTAMKYFSSPDSRQAPDLTKTALMNEYCRLRKHDGLLPSSREGTFISTREEGKALQLYYYDASGRTLFFGITVSPSSCDNYKPPLPHSRVDLVNQWRYPEQVITG</sequence>
<evidence type="ECO:0000313" key="1">
    <source>
        <dbReference type="EMBL" id="MDQ9555072.1"/>
    </source>
</evidence>
<dbReference type="EMBL" id="JAVIPQ010000108">
    <property type="protein sequence ID" value="MDQ9555072.1"/>
    <property type="molecule type" value="Genomic_DNA"/>
</dbReference>
<proteinExistence type="predicted"/>
<accession>A0ABD5BFA1</accession>